<evidence type="ECO:0000256" key="9">
    <source>
        <dbReference type="ARBA" id="ARBA00023125"/>
    </source>
</evidence>
<evidence type="ECO:0000256" key="11">
    <source>
        <dbReference type="ARBA" id="ARBA00023163"/>
    </source>
</evidence>
<feature type="compositionally biased region" description="Low complexity" evidence="17">
    <location>
        <begin position="37"/>
        <end position="48"/>
    </location>
</feature>
<comment type="subunit">
    <text evidence="15">Component of the INO80 chromatin-remodeling complex.</text>
</comment>
<keyword evidence="7 15" id="KW-0067">ATP-binding</keyword>
<dbReference type="GO" id="GO:0016887">
    <property type="term" value="F:ATP hydrolysis activity"/>
    <property type="evidence" value="ECO:0007669"/>
    <property type="project" value="TreeGrafter"/>
</dbReference>
<sequence length="1620" mass="182629">MSLKHILNDDPSPPLISTPSAPAPVSTPALGPALKRPSSPSVTPTTSPAYDSQHYTYSRSSARLEPPLPPPGRAPASQPPLWQSGRHPYYDEREQRNMPPSAAGDWYDQDASMSGQLSPSSSSGTPGAPNVTRFKEGYVENSSRKKRKTMEDDEDYQPPGQKRPTRRYPTRSRQQRTQTPAESIDSEPPADEHYEKTEEDRRLVSSDLEDCEELWMGELGNYIIETHKRQKQVDAWFSRWIIERDSITAYHMSHTYRDRIARLPPPRPPIPQPPIEEDATMRAHSPSIQSIDGFDGGYADHAYSDGIHFQNAGQDDAAHRVEDPTSGVPSRGRDKHDLSGSDSEADIPIAKSGHIHKKRRVDKNATDGIDERLVAGEQVSNVSAVVSPARKLMSGRGKGKGKQIQREQSQDSISAAPKVRKKPGPRKKIDALPPQTQELLGVGSAAASVAGDLTPAGSRPASPALTNVSATVYELDETIPPLKRAKKIDDAAMMKRVRTLEESQRKVWMNIARRDVAKVYKYHATGYQTRHAQSKRLALLASMQARKPFIRSAKATKDIQAKGKRLMREMLVFWKKNEKEERDVRRREMKEASDRAKVEEEKREAARQARKLEFLISQTELYSHFVGNKLKTAELEGDTAHAQVPAGAALANIEAAMLQDIDFDDEDETNLQHHARRNAQAAVAHAKRKAQEFDTQAALERKTNEALKLAKRQAHIRDESVEGVDASTTPLVDLDSDELNFQNPTSLTGELTVKQPNMLMATLKEYQLKGLNWLATLYEQGINGILADEMGLGKTVQSISLLAYLAETHDIWGPFLVVSPASTLHNWQQELSRFVPQLKAIPYWGNVKDRATLRKFWNKKEISYNQDAPFHVLITSYQLVIQDQQYFQRVKWQYMILDEAQNIKNSSSARWKTLLGFHCRNRLLLTGTPIQNSMQELWALLHFIMPSLFDSHDEFNEWFSKDIENAAENKGSKLNEHQLRRLHMILKPFMLRRVKRHVQNELSDKIEVDIYVDLSPRQRALYKALLANVSVADLLEKAANIGDADSARSLMNLVMQFRKVCNHPELFERADVVAPFSFSDFGRSGPLNREGDFVQLPYSTRNPIELNIPKLLCYEGGLLDIPLEDGGSRADTRHLTTLMNIWSTDWMHRSLDDERSAFSFLKLADISPDQAHKIHNSSLIERSLDSIRQEEEYVEDEPYISDPAFVAHMKSQPFRIPPRITMSNLAAAENGPDLCDITRSAWSASCLSRRDLKWFVPPAVAPPITLYCADRTFVERQAQLLEAPVESLALYGLPSHMWDSEEAYSEYQTRVPEVPVTGLFGNSSPDQLPLSTMQVPEARRLIFDSGKLARLDALLHELKAGDHRVLVYFQMTRMMDLMEEYLIYRQFKYLRLDGSSKLEDRRDMVMEWQTRPDIFIFILSTRAGGLGINLTAADTVIFYDHDWNPSNDAQAMDRAHRLGQTRQVTVYRLITKGTIDERIVQLARVKKDVQDIVVGNKNFTDVTKPSEIVQLLLTDDQMASLEGQSNPSAQLQSKGSEAIRNNDFAARDLWNEEGDEFFGHSGPSQPGPSATIEANDDDGTPVPMSTRGRRRRGEASTRGSKPRGRGGRKKNNVANGAVNA</sequence>
<dbReference type="InterPro" id="IPR000330">
    <property type="entry name" value="SNF2_N"/>
</dbReference>
<feature type="region of interest" description="Disordered" evidence="17">
    <location>
        <begin position="387"/>
        <end position="431"/>
    </location>
</feature>
<keyword evidence="12 15" id="KW-0234">DNA repair</keyword>
<comment type="domain">
    <text evidence="15">The DBINO region is involved in binding to DNA.</text>
</comment>
<feature type="compositionally biased region" description="Basic and acidic residues" evidence="17">
    <location>
        <begin position="190"/>
        <end position="204"/>
    </location>
</feature>
<accession>M2PXW1</accession>
<dbReference type="OrthoDB" id="372624at2759"/>
<evidence type="ECO:0000256" key="2">
    <source>
        <dbReference type="ARBA" id="ARBA00007025"/>
    </source>
</evidence>
<comment type="subcellular location">
    <subcellularLocation>
        <location evidence="1 15">Nucleus</location>
    </subcellularLocation>
</comment>
<dbReference type="InterPro" id="IPR050520">
    <property type="entry name" value="INO80/SWR1_helicase"/>
</dbReference>
<dbReference type="GO" id="GO:0006281">
    <property type="term" value="P:DNA repair"/>
    <property type="evidence" value="ECO:0007669"/>
    <property type="project" value="UniProtKB-UniRule"/>
</dbReference>
<evidence type="ECO:0000256" key="6">
    <source>
        <dbReference type="ARBA" id="ARBA00022801"/>
    </source>
</evidence>
<dbReference type="Pfam" id="PF00176">
    <property type="entry name" value="SNF2-rel_dom"/>
    <property type="match status" value="1"/>
</dbReference>
<dbReference type="GO" id="GO:0003677">
    <property type="term" value="F:DNA binding"/>
    <property type="evidence" value="ECO:0007669"/>
    <property type="project" value="UniProtKB-UniRule"/>
</dbReference>
<dbReference type="Pfam" id="PF00271">
    <property type="entry name" value="Helicase_C"/>
    <property type="match status" value="1"/>
</dbReference>
<keyword evidence="8" id="KW-0805">Transcription regulation</keyword>
<feature type="compositionally biased region" description="Basic residues" evidence="17">
    <location>
        <begin position="1600"/>
        <end position="1611"/>
    </location>
</feature>
<gene>
    <name evidence="21" type="ORF">CERSUDRAFT_79386</name>
</gene>
<dbReference type="GO" id="GO:0042393">
    <property type="term" value="F:histone binding"/>
    <property type="evidence" value="ECO:0007669"/>
    <property type="project" value="TreeGrafter"/>
</dbReference>
<comment type="function">
    <text evidence="15">ATPase component of the INO80 complex which remodels chromatin by shifting nucleosomes and is involved in DNA repair.</text>
</comment>
<dbReference type="SUPFAM" id="SSF52540">
    <property type="entry name" value="P-loop containing nucleoside triphosphate hydrolases"/>
    <property type="match status" value="2"/>
</dbReference>
<dbReference type="PROSITE" id="PS51192">
    <property type="entry name" value="HELICASE_ATP_BIND_1"/>
    <property type="match status" value="1"/>
</dbReference>
<protein>
    <recommendedName>
        <fullName evidence="3 15">Chromatin-remodeling ATPase INO80</fullName>
        <ecNumber evidence="15">3.6.4.-</ecNumber>
    </recommendedName>
</protein>
<evidence type="ECO:0000256" key="13">
    <source>
        <dbReference type="ARBA" id="ARBA00023242"/>
    </source>
</evidence>
<evidence type="ECO:0000256" key="4">
    <source>
        <dbReference type="ARBA" id="ARBA00022741"/>
    </source>
</evidence>
<dbReference type="InterPro" id="IPR027417">
    <property type="entry name" value="P-loop_NTPase"/>
</dbReference>
<keyword evidence="22" id="KW-1185">Reference proteome</keyword>
<feature type="region of interest" description="Disordered" evidence="17">
    <location>
        <begin position="1"/>
        <end position="205"/>
    </location>
</feature>
<dbReference type="SMART" id="SM00487">
    <property type="entry name" value="DEXDc"/>
    <property type="match status" value="1"/>
</dbReference>
<evidence type="ECO:0000256" key="1">
    <source>
        <dbReference type="ARBA" id="ARBA00004123"/>
    </source>
</evidence>
<dbReference type="PANTHER" id="PTHR45685:SF2">
    <property type="entry name" value="CHROMATIN-REMODELING ATPASE INO80"/>
    <property type="match status" value="1"/>
</dbReference>
<evidence type="ECO:0000256" key="8">
    <source>
        <dbReference type="ARBA" id="ARBA00023015"/>
    </source>
</evidence>
<dbReference type="InterPro" id="IPR049730">
    <property type="entry name" value="SNF2/RAD54-like_C"/>
</dbReference>
<feature type="domain" description="Helicase ATP-binding" evidence="18">
    <location>
        <begin position="775"/>
        <end position="947"/>
    </location>
</feature>
<feature type="domain" description="Helicase C-terminal" evidence="19">
    <location>
        <begin position="1350"/>
        <end position="1500"/>
    </location>
</feature>
<comment type="catalytic activity">
    <reaction evidence="14 15">
        <text>ATP + H2O = ADP + phosphate + H(+)</text>
        <dbReference type="Rhea" id="RHEA:13065"/>
        <dbReference type="ChEBI" id="CHEBI:15377"/>
        <dbReference type="ChEBI" id="CHEBI:15378"/>
        <dbReference type="ChEBI" id="CHEBI:30616"/>
        <dbReference type="ChEBI" id="CHEBI:43474"/>
        <dbReference type="ChEBI" id="CHEBI:456216"/>
    </reaction>
</comment>
<evidence type="ECO:0000256" key="3">
    <source>
        <dbReference type="ARBA" id="ARBA00019805"/>
    </source>
</evidence>
<name>M2PXW1_CERS8</name>
<keyword evidence="10" id="KW-0010">Activator</keyword>
<evidence type="ECO:0000259" key="18">
    <source>
        <dbReference type="PROSITE" id="PS51192"/>
    </source>
</evidence>
<keyword evidence="4" id="KW-0547">Nucleotide-binding</keyword>
<organism evidence="21 22">
    <name type="scientific">Ceriporiopsis subvermispora (strain B)</name>
    <name type="common">White-rot fungus</name>
    <name type="synonym">Gelatoporia subvermispora</name>
    <dbReference type="NCBI Taxonomy" id="914234"/>
    <lineage>
        <taxon>Eukaryota</taxon>
        <taxon>Fungi</taxon>
        <taxon>Dikarya</taxon>
        <taxon>Basidiomycota</taxon>
        <taxon>Agaricomycotina</taxon>
        <taxon>Agaricomycetes</taxon>
        <taxon>Polyporales</taxon>
        <taxon>Gelatoporiaceae</taxon>
        <taxon>Gelatoporia</taxon>
    </lineage>
</organism>
<dbReference type="EMBL" id="KB445791">
    <property type="protein sequence ID" value="EMD41749.1"/>
    <property type="molecule type" value="Genomic_DNA"/>
</dbReference>
<keyword evidence="6 15" id="KW-0378">Hydrolase</keyword>
<evidence type="ECO:0000259" key="19">
    <source>
        <dbReference type="PROSITE" id="PS51194"/>
    </source>
</evidence>
<dbReference type="PANTHER" id="PTHR45685">
    <property type="entry name" value="HELICASE SRCAP-RELATED"/>
    <property type="match status" value="1"/>
</dbReference>
<feature type="region of interest" description="Disordered" evidence="17">
    <location>
        <begin position="1554"/>
        <end position="1620"/>
    </location>
</feature>
<evidence type="ECO:0000256" key="10">
    <source>
        <dbReference type="ARBA" id="ARBA00023159"/>
    </source>
</evidence>
<dbReference type="PROSITE" id="PS51194">
    <property type="entry name" value="HELICASE_CTER"/>
    <property type="match status" value="1"/>
</dbReference>
<dbReference type="Gene3D" id="3.40.50.10810">
    <property type="entry name" value="Tandem AAA-ATPase domain"/>
    <property type="match status" value="1"/>
</dbReference>
<keyword evidence="16" id="KW-0175">Coiled coil</keyword>
<dbReference type="SMART" id="SM00490">
    <property type="entry name" value="HELICc"/>
    <property type="match status" value="1"/>
</dbReference>
<feature type="domain" description="DBINO" evidence="20">
    <location>
        <begin position="507"/>
        <end position="632"/>
    </location>
</feature>
<dbReference type="InterPro" id="IPR014001">
    <property type="entry name" value="Helicase_ATP-bd"/>
</dbReference>
<evidence type="ECO:0000256" key="14">
    <source>
        <dbReference type="ARBA" id="ARBA00049360"/>
    </source>
</evidence>
<evidence type="ECO:0000256" key="5">
    <source>
        <dbReference type="ARBA" id="ARBA00022763"/>
    </source>
</evidence>
<feature type="compositionally biased region" description="Low complexity" evidence="17">
    <location>
        <begin position="112"/>
        <end position="129"/>
    </location>
</feature>
<dbReference type="HOGENOM" id="CLU_000315_20_0_1"/>
<dbReference type="GO" id="GO:0031011">
    <property type="term" value="C:Ino80 complex"/>
    <property type="evidence" value="ECO:0007669"/>
    <property type="project" value="UniProtKB-UniRule"/>
</dbReference>
<dbReference type="PROSITE" id="PS51413">
    <property type="entry name" value="DBINO"/>
    <property type="match status" value="1"/>
</dbReference>
<dbReference type="GO" id="GO:0006338">
    <property type="term" value="P:chromatin remodeling"/>
    <property type="evidence" value="ECO:0007669"/>
    <property type="project" value="UniProtKB-UniRule"/>
</dbReference>
<feature type="coiled-coil region" evidence="16">
    <location>
        <begin position="575"/>
        <end position="618"/>
    </location>
</feature>
<feature type="region of interest" description="Disordered" evidence="17">
    <location>
        <begin position="314"/>
        <end position="363"/>
    </location>
</feature>
<reference evidence="21 22" key="1">
    <citation type="journal article" date="2012" name="Proc. Natl. Acad. Sci. U.S.A.">
        <title>Comparative genomics of Ceriporiopsis subvermispora and Phanerochaete chrysosporium provide insight into selective ligninolysis.</title>
        <authorList>
            <person name="Fernandez-Fueyo E."/>
            <person name="Ruiz-Duenas F.J."/>
            <person name="Ferreira P."/>
            <person name="Floudas D."/>
            <person name="Hibbett D.S."/>
            <person name="Canessa P."/>
            <person name="Larrondo L.F."/>
            <person name="James T.Y."/>
            <person name="Seelenfreund D."/>
            <person name="Lobos S."/>
            <person name="Polanco R."/>
            <person name="Tello M."/>
            <person name="Honda Y."/>
            <person name="Watanabe T."/>
            <person name="Watanabe T."/>
            <person name="Ryu J.S."/>
            <person name="Kubicek C.P."/>
            <person name="Schmoll M."/>
            <person name="Gaskell J."/>
            <person name="Hammel K.E."/>
            <person name="St John F.J."/>
            <person name="Vanden Wymelenberg A."/>
            <person name="Sabat G."/>
            <person name="Splinter BonDurant S."/>
            <person name="Syed K."/>
            <person name="Yadav J.S."/>
            <person name="Doddapaneni H."/>
            <person name="Subramanian V."/>
            <person name="Lavin J.L."/>
            <person name="Oguiza J.A."/>
            <person name="Perez G."/>
            <person name="Pisabarro A.G."/>
            <person name="Ramirez L."/>
            <person name="Santoyo F."/>
            <person name="Master E."/>
            <person name="Coutinho P.M."/>
            <person name="Henrissat B."/>
            <person name="Lombard V."/>
            <person name="Magnuson J.K."/>
            <person name="Kuees U."/>
            <person name="Hori C."/>
            <person name="Igarashi K."/>
            <person name="Samejima M."/>
            <person name="Held B.W."/>
            <person name="Barry K.W."/>
            <person name="LaButti K.M."/>
            <person name="Lapidus A."/>
            <person name="Lindquist E.A."/>
            <person name="Lucas S.M."/>
            <person name="Riley R."/>
            <person name="Salamov A.A."/>
            <person name="Hoffmeister D."/>
            <person name="Schwenk D."/>
            <person name="Hadar Y."/>
            <person name="Yarden O."/>
            <person name="de Vries R.P."/>
            <person name="Wiebenga A."/>
            <person name="Stenlid J."/>
            <person name="Eastwood D."/>
            <person name="Grigoriev I.V."/>
            <person name="Berka R.M."/>
            <person name="Blanchette R.A."/>
            <person name="Kersten P."/>
            <person name="Martinez A.T."/>
            <person name="Vicuna R."/>
            <person name="Cullen D."/>
        </authorList>
    </citation>
    <scope>NUCLEOTIDE SEQUENCE [LARGE SCALE GENOMIC DNA]</scope>
    <source>
        <strain evidence="21 22">B</strain>
    </source>
</reference>
<proteinExistence type="inferred from homology"/>
<evidence type="ECO:0000256" key="16">
    <source>
        <dbReference type="SAM" id="Coils"/>
    </source>
</evidence>
<evidence type="ECO:0000256" key="15">
    <source>
        <dbReference type="RuleBase" id="RU368001"/>
    </source>
</evidence>
<feature type="compositionally biased region" description="Basic residues" evidence="17">
    <location>
        <begin position="163"/>
        <end position="174"/>
    </location>
</feature>
<dbReference type="GO" id="GO:0005524">
    <property type="term" value="F:ATP binding"/>
    <property type="evidence" value="ECO:0007669"/>
    <property type="project" value="UniProtKB-UniRule"/>
</dbReference>
<evidence type="ECO:0000313" key="22">
    <source>
        <dbReference type="Proteomes" id="UP000016930"/>
    </source>
</evidence>
<keyword evidence="11" id="KW-0804">Transcription</keyword>
<dbReference type="Proteomes" id="UP000016930">
    <property type="component" value="Unassembled WGS sequence"/>
</dbReference>
<feature type="compositionally biased region" description="Polar residues" evidence="17">
    <location>
        <begin position="49"/>
        <end position="58"/>
    </location>
</feature>
<evidence type="ECO:0000256" key="12">
    <source>
        <dbReference type="ARBA" id="ARBA00023204"/>
    </source>
</evidence>
<dbReference type="InterPro" id="IPR001650">
    <property type="entry name" value="Helicase_C-like"/>
</dbReference>
<dbReference type="EC" id="3.6.4.-" evidence="15"/>
<dbReference type="InterPro" id="IPR038718">
    <property type="entry name" value="SNF2-like_sf"/>
</dbReference>
<feature type="compositionally biased region" description="Low complexity" evidence="17">
    <location>
        <begin position="17"/>
        <end position="29"/>
    </location>
</feature>
<dbReference type="Pfam" id="PF13892">
    <property type="entry name" value="DBINO"/>
    <property type="match status" value="1"/>
</dbReference>
<evidence type="ECO:0000313" key="21">
    <source>
        <dbReference type="EMBL" id="EMD41749.1"/>
    </source>
</evidence>
<dbReference type="CDD" id="cd18793">
    <property type="entry name" value="SF2_C_SNF"/>
    <property type="match status" value="1"/>
</dbReference>
<evidence type="ECO:0000259" key="20">
    <source>
        <dbReference type="PROSITE" id="PS51413"/>
    </source>
</evidence>
<keyword evidence="13" id="KW-0539">Nucleus</keyword>
<dbReference type="Gene3D" id="3.40.50.300">
    <property type="entry name" value="P-loop containing nucleotide triphosphate hydrolases"/>
    <property type="match status" value="1"/>
</dbReference>
<evidence type="ECO:0000256" key="7">
    <source>
        <dbReference type="ARBA" id="ARBA00022840"/>
    </source>
</evidence>
<keyword evidence="5 15" id="KW-0227">DNA damage</keyword>
<dbReference type="FunFam" id="3.40.50.10810:FF:000022">
    <property type="entry name" value="Blast:Putative DNA helicase Ino80"/>
    <property type="match status" value="1"/>
</dbReference>
<dbReference type="STRING" id="914234.M2PXW1"/>
<keyword evidence="9 15" id="KW-0238">DNA-binding</keyword>
<evidence type="ECO:0000256" key="17">
    <source>
        <dbReference type="SAM" id="MobiDB-lite"/>
    </source>
</evidence>
<dbReference type="InterPro" id="IPR020838">
    <property type="entry name" value="DBINO"/>
</dbReference>
<comment type="similarity">
    <text evidence="2 15">Belongs to the SNF2/RAD54 helicase family.</text>
</comment>